<organism evidence="1 2">
    <name type="scientific">Micromonospora lutea</name>
    <dbReference type="NCBI Taxonomy" id="419825"/>
    <lineage>
        <taxon>Bacteria</taxon>
        <taxon>Bacillati</taxon>
        <taxon>Actinomycetota</taxon>
        <taxon>Actinomycetes</taxon>
        <taxon>Micromonosporales</taxon>
        <taxon>Micromonosporaceae</taxon>
        <taxon>Micromonospora</taxon>
    </lineage>
</organism>
<name>A0ABQ4IVM6_9ACTN</name>
<sequence>MWLQIVGKIRMAHAPTVNHWWHVTLYVSPRGLTTSPIPHDLGSFDMEFDFIDHSLRIRTSDGRERHVTLEAKPVAGFYSEIMCALGELSIDTHIHAKPNEVDPAVPFAEDYRHAAYDPRAAQLFWGQLLQADRVIGEFRSRFVGKASPVQFFWGGMDLACSRFSGRPAPPHTGSGRPNFPSWIEREAYTHELASCGFWPGGGEEGAFYAYAYPEPPGFADYPIRPAAAYYHRDLGEYVLPYEAVAEAADPDHMLMEFLDTTYAAVADLADWDRTALETDPRHGPRRTS</sequence>
<keyword evidence="2" id="KW-1185">Reference proteome</keyword>
<accession>A0ABQ4IVM6</accession>
<protein>
    <recommendedName>
        <fullName evidence="3">Ava_C0101 and related proteins</fullName>
    </recommendedName>
</protein>
<evidence type="ECO:0000313" key="1">
    <source>
        <dbReference type="EMBL" id="GIJ21986.1"/>
    </source>
</evidence>
<comment type="caution">
    <text evidence="1">The sequence shown here is derived from an EMBL/GenBank/DDBJ whole genome shotgun (WGS) entry which is preliminary data.</text>
</comment>
<dbReference type="InterPro" id="IPR046038">
    <property type="entry name" value="DUF5996"/>
</dbReference>
<reference evidence="1 2" key="1">
    <citation type="submission" date="2021-01" db="EMBL/GenBank/DDBJ databases">
        <title>Whole genome shotgun sequence of Verrucosispora lutea NBRC 106530.</title>
        <authorList>
            <person name="Komaki H."/>
            <person name="Tamura T."/>
        </authorList>
    </citation>
    <scope>NUCLEOTIDE SEQUENCE [LARGE SCALE GENOMIC DNA]</scope>
    <source>
        <strain evidence="1 2">NBRC 106530</strain>
    </source>
</reference>
<dbReference type="EMBL" id="BOPB01000012">
    <property type="protein sequence ID" value="GIJ21986.1"/>
    <property type="molecule type" value="Genomic_DNA"/>
</dbReference>
<evidence type="ECO:0000313" key="2">
    <source>
        <dbReference type="Proteomes" id="UP000643165"/>
    </source>
</evidence>
<dbReference type="Pfam" id="PF19459">
    <property type="entry name" value="DUF5996"/>
    <property type="match status" value="1"/>
</dbReference>
<proteinExistence type="predicted"/>
<dbReference type="Proteomes" id="UP000643165">
    <property type="component" value="Unassembled WGS sequence"/>
</dbReference>
<evidence type="ECO:0008006" key="3">
    <source>
        <dbReference type="Google" id="ProtNLM"/>
    </source>
</evidence>
<gene>
    <name evidence="1" type="ORF">Vlu01_26100</name>
</gene>